<organism evidence="3 4">
    <name type="scientific">Nocardioides zhouii</name>
    <dbReference type="NCBI Taxonomy" id="1168729"/>
    <lineage>
        <taxon>Bacteria</taxon>
        <taxon>Bacillati</taxon>
        <taxon>Actinomycetota</taxon>
        <taxon>Actinomycetes</taxon>
        <taxon>Propionibacteriales</taxon>
        <taxon>Nocardioidaceae</taxon>
        <taxon>Nocardioides</taxon>
    </lineage>
</organism>
<dbReference type="SUPFAM" id="SSF49299">
    <property type="entry name" value="PKD domain"/>
    <property type="match status" value="1"/>
</dbReference>
<dbReference type="AlphaFoldDB" id="A0A4Q2SZ12"/>
<gene>
    <name evidence="3" type="ORF">EUA94_13690</name>
</gene>
<dbReference type="InterPro" id="IPR000601">
    <property type="entry name" value="PKD_dom"/>
</dbReference>
<dbReference type="InterPro" id="IPR013783">
    <property type="entry name" value="Ig-like_fold"/>
</dbReference>
<evidence type="ECO:0000313" key="4">
    <source>
        <dbReference type="Proteomes" id="UP000291101"/>
    </source>
</evidence>
<accession>A0A4Q2SZ12</accession>
<feature type="chain" id="PRO_5039561447" description="PKD domain-containing protein" evidence="1">
    <location>
        <begin position="33"/>
        <end position="559"/>
    </location>
</feature>
<evidence type="ECO:0000256" key="1">
    <source>
        <dbReference type="SAM" id="SignalP"/>
    </source>
</evidence>
<dbReference type="OrthoDB" id="6402258at2"/>
<dbReference type="Gene3D" id="2.60.40.10">
    <property type="entry name" value="Immunoglobulins"/>
    <property type="match status" value="1"/>
</dbReference>
<dbReference type="SMART" id="SM00089">
    <property type="entry name" value="PKD"/>
    <property type="match status" value="1"/>
</dbReference>
<sequence length="559" mass="58030">MKMPVASAARRGGLSVVVALSFVLLAAPQVSAGVTLTPYPSLPMPWRMAVGGPQNHLFTAFLSNGTTQVTESTSSGDYLRPVSIGTVPLIKAFEVDAAGNLYLAFRDTSSNDTLLRKVSPSGSTEWETALAAGTSARDVSAGSAAIWLATDQGTTILKFSPLTGEFLGSIPASGAYVEALANGNVLASSSTTGITEYDPAGVARRTIPGSTGALDTTASGEVIAAVSTQSGASIRKFAADGSSTLGVDRGTSASIADLSVTPSGETWALSSNVRVHLDPTTPDAKLTASEAQAFTGAPVALDATGSFVPFASPSRFEWDLDGDGSFETDSGATGRISHAYDTPGIRTVTVRVTAPAGATATASTAVDVSSASPVGPIGVSINNGARYTNDPQVTVFMRWPTYAKDVVISNDGGFFPASQRPVGATMAWTLDSSGPERLPKTIYARFLGGRSGPETYQDDIILDETAPAVLEAGAKAPVASPRLTDLAPRLAKRRYVVTVRAVDKTSGVATMQVTSKKARPGAWRTYKKRSSFKSSSSKIFVRVRDGAGNVSRWKRLKIA</sequence>
<dbReference type="InterPro" id="IPR035986">
    <property type="entry name" value="PKD_dom_sf"/>
</dbReference>
<keyword evidence="4" id="KW-1185">Reference proteome</keyword>
<reference evidence="3 4" key="1">
    <citation type="submission" date="2019-01" db="EMBL/GenBank/DDBJ databases">
        <title>Novel species of Nocardioides.</title>
        <authorList>
            <person name="Liu Q."/>
            <person name="X Y.-H."/>
        </authorList>
    </citation>
    <scope>NUCLEOTIDE SEQUENCE [LARGE SCALE GENOMIC DNA]</scope>
    <source>
        <strain evidence="3 4">HLT2-9</strain>
    </source>
</reference>
<keyword evidence="1" id="KW-0732">Signal</keyword>
<dbReference type="PROSITE" id="PS50093">
    <property type="entry name" value="PKD"/>
    <property type="match status" value="1"/>
</dbReference>
<dbReference type="Pfam" id="PF18911">
    <property type="entry name" value="PKD_4"/>
    <property type="match status" value="1"/>
</dbReference>
<dbReference type="EMBL" id="SDWV01000013">
    <property type="protein sequence ID" value="RYC09598.1"/>
    <property type="molecule type" value="Genomic_DNA"/>
</dbReference>
<protein>
    <recommendedName>
        <fullName evidence="2">PKD domain-containing protein</fullName>
    </recommendedName>
</protein>
<dbReference type="SUPFAM" id="SSF101898">
    <property type="entry name" value="NHL repeat"/>
    <property type="match status" value="1"/>
</dbReference>
<feature type="domain" description="PKD" evidence="2">
    <location>
        <begin position="312"/>
        <end position="368"/>
    </location>
</feature>
<proteinExistence type="predicted"/>
<name>A0A4Q2SZ12_9ACTN</name>
<dbReference type="InterPro" id="IPR022409">
    <property type="entry name" value="PKD/Chitinase_dom"/>
</dbReference>
<dbReference type="Proteomes" id="UP000291101">
    <property type="component" value="Unassembled WGS sequence"/>
</dbReference>
<evidence type="ECO:0000259" key="2">
    <source>
        <dbReference type="PROSITE" id="PS50093"/>
    </source>
</evidence>
<feature type="signal peptide" evidence="1">
    <location>
        <begin position="1"/>
        <end position="32"/>
    </location>
</feature>
<dbReference type="GO" id="GO:0005975">
    <property type="term" value="P:carbohydrate metabolic process"/>
    <property type="evidence" value="ECO:0007669"/>
    <property type="project" value="UniProtKB-ARBA"/>
</dbReference>
<evidence type="ECO:0000313" key="3">
    <source>
        <dbReference type="EMBL" id="RYC09598.1"/>
    </source>
</evidence>
<comment type="caution">
    <text evidence="3">The sequence shown here is derived from an EMBL/GenBank/DDBJ whole genome shotgun (WGS) entry which is preliminary data.</text>
</comment>